<evidence type="ECO:0000313" key="5">
    <source>
        <dbReference type="Proteomes" id="UP000220629"/>
    </source>
</evidence>
<reference evidence="3" key="4">
    <citation type="submission" date="2022-09" db="EMBL/GenBank/DDBJ databases">
        <title>Genomic of Burkholderia gladioli.</title>
        <authorList>
            <person name="Wu H."/>
        </authorList>
    </citation>
    <scope>NUCLEOTIDE SEQUENCE</scope>
    <source>
        <strain evidence="3">ZN-S4</strain>
    </source>
</reference>
<organism evidence="2 5">
    <name type="scientific">Burkholderia gladioli</name>
    <name type="common">Pseudomonas marginata</name>
    <name type="synonym">Phytomonas marginata</name>
    <dbReference type="NCBI Taxonomy" id="28095"/>
    <lineage>
        <taxon>Bacteria</taxon>
        <taxon>Pseudomonadati</taxon>
        <taxon>Pseudomonadota</taxon>
        <taxon>Betaproteobacteria</taxon>
        <taxon>Burkholderiales</taxon>
        <taxon>Burkholderiaceae</taxon>
        <taxon>Burkholderia</taxon>
    </lineage>
</organism>
<accession>A0A095GKJ2</accession>
<dbReference type="EMBL" id="PDDY01000004">
    <property type="protein sequence ID" value="PEH39838.1"/>
    <property type="molecule type" value="Genomic_DNA"/>
</dbReference>
<sequence>MRGRRVAAGIDVGRDAVRVAFVSRCGNALGIEALEVEPFTAPYDVTSADWSEVTRALETISQRVRGRLPVRGMAAAMALSYREVVMSTLDPVVARHGALEQAVYAEAERSTGMPRDSLAIDWCVNDILYPGRLVIASTDQARIDLRVDAVAAAGFMLTGIDGEPHAALRAIRQVAVAETEPDEPYVAIWIGEGSVDAWRVEGMTVATHLSAPSASHANLAELMRDLAGRGLAECAFVGGNFAMAGDMPPAMFAEIADPLGCLVLPFECAPYCRNPHIDAAARHSPVLAVAFGLALRGVYE</sequence>
<name>A0A095W838_BURGA</name>
<proteinExistence type="predicted"/>
<dbReference type="Proteomes" id="UP000029590">
    <property type="component" value="Unassembled WGS sequence"/>
</dbReference>
<reference evidence="1 4" key="1">
    <citation type="submission" date="2014-04" db="EMBL/GenBank/DDBJ databases">
        <authorList>
            <person name="Bishop-Lilly K.A."/>
            <person name="Broomall S.M."/>
            <person name="Chain P.S."/>
            <person name="Chertkov O."/>
            <person name="Coyne S.R."/>
            <person name="Daligault H.E."/>
            <person name="Davenport K.W."/>
            <person name="Erkkila T."/>
            <person name="Frey K.G."/>
            <person name="Gibbons H.S."/>
            <person name="Gu W."/>
            <person name="Jaissle J."/>
            <person name="Johnson S.L."/>
            <person name="Koroleva G.I."/>
            <person name="Ladner J.T."/>
            <person name="Lo C.-C."/>
            <person name="Minogue T.D."/>
            <person name="Munk C."/>
            <person name="Palacios G.F."/>
            <person name="Redden C.L."/>
            <person name="Rosenzweig C.N."/>
            <person name="Scholz M.B."/>
            <person name="Teshima H."/>
            <person name="Xu Y."/>
        </authorList>
    </citation>
    <scope>NUCLEOTIDE SEQUENCE [LARGE SCALE GENOMIC DNA]</scope>
    <source>
        <strain evidence="1">Gladioli</strain>
        <strain evidence="4">gladioli</strain>
    </source>
</reference>
<evidence type="ECO:0000313" key="4">
    <source>
        <dbReference type="Proteomes" id="UP000029590"/>
    </source>
</evidence>
<dbReference type="RefSeq" id="WP_013696399.1">
    <property type="nucleotide sequence ID" value="NZ_CADEPO010000017.1"/>
</dbReference>
<dbReference type="OrthoDB" id="9125096at2"/>
<evidence type="ECO:0000313" key="3">
    <source>
        <dbReference type="EMBL" id="UWX70529.1"/>
    </source>
</evidence>
<dbReference type="OMA" id="ALAVDWY"/>
<reference evidence="2" key="3">
    <citation type="submission" date="2017-09" db="EMBL/GenBank/DDBJ databases">
        <title>FDA dAtabase for Regulatory Grade micrObial Sequences (FDA-ARGOS): Supporting development and validation of Infectious Disease Dx tests.</title>
        <authorList>
            <person name="Minogue T."/>
            <person name="Wolcott M."/>
            <person name="Wasieloski L."/>
            <person name="Aguilar W."/>
            <person name="Moore D."/>
            <person name="Tallon L.J."/>
            <person name="Sadzewicz L."/>
            <person name="Ott S."/>
            <person name="Zhao X."/>
            <person name="Nagaraj S."/>
            <person name="Vavikolanu K."/>
            <person name="Aluvathingal J."/>
            <person name="Nadendla S."/>
            <person name="Sichtig H."/>
        </authorList>
    </citation>
    <scope>NUCLEOTIDE SEQUENCE</scope>
    <source>
        <strain evidence="2">FDAARGOS_390</strain>
    </source>
</reference>
<dbReference type="Gene3D" id="3.30.420.40">
    <property type="match status" value="2"/>
</dbReference>
<dbReference type="Proteomes" id="UP001059745">
    <property type="component" value="Chromosome 1"/>
</dbReference>
<dbReference type="Gene3D" id="3.30.1490.300">
    <property type="match status" value="1"/>
</dbReference>
<dbReference type="Pfam" id="PF11104">
    <property type="entry name" value="PilM_2"/>
    <property type="match status" value="1"/>
</dbReference>
<accession>A0A095W838</accession>
<dbReference type="AlphaFoldDB" id="A0A095W838"/>
<evidence type="ECO:0000313" key="2">
    <source>
        <dbReference type="EMBL" id="PEH39838.1"/>
    </source>
</evidence>
<dbReference type="InterPro" id="IPR005883">
    <property type="entry name" value="PilM"/>
</dbReference>
<evidence type="ECO:0000313" key="1">
    <source>
        <dbReference type="EMBL" id="KGC17787.1"/>
    </source>
</evidence>
<gene>
    <name evidence="3" type="primary">pilM</name>
    <name evidence="2" type="ORF">CRM94_37005</name>
    <name evidence="1" type="ORF">DM48_3906</name>
    <name evidence="3" type="ORF">NYZ96_01785</name>
</gene>
<dbReference type="KEGG" id="bgo:BM43_1736"/>
<dbReference type="GeneID" id="66456242"/>
<protein>
    <submittedName>
        <fullName evidence="3">Pilus assembly protein PilM</fullName>
    </submittedName>
</protein>
<dbReference type="EMBL" id="JPGG01000015">
    <property type="protein sequence ID" value="KGC17787.1"/>
    <property type="molecule type" value="Genomic_DNA"/>
</dbReference>
<reference evidence="5" key="2">
    <citation type="submission" date="2017-09" db="EMBL/GenBank/DDBJ databases">
        <title>FDA dAtabase for Regulatory Grade micrObial Sequences (FDA-ARGOS): Supporting development and validation of Infectious Disease Dx tests.</title>
        <authorList>
            <person name="Minogue T."/>
            <person name="Wolcott M."/>
            <person name="Wasieloski L."/>
            <person name="Aguilar W."/>
            <person name="Moore D."/>
            <person name="Tallon L."/>
            <person name="Sadzewicz L."/>
            <person name="Ott S."/>
            <person name="Zhao X."/>
            <person name="Nagaraj S."/>
            <person name="Vavikolanu K."/>
            <person name="Aluvathingal J."/>
            <person name="Nadendla S."/>
            <person name="Sichtig H."/>
        </authorList>
    </citation>
    <scope>NUCLEOTIDE SEQUENCE [LARGE SCALE GENOMIC DNA]</scope>
    <source>
        <strain evidence="5">FDAARGOS_390</strain>
    </source>
</reference>
<dbReference type="Proteomes" id="UP000220629">
    <property type="component" value="Unassembled WGS sequence"/>
</dbReference>
<dbReference type="EMBL" id="CP104214">
    <property type="protein sequence ID" value="UWX70529.1"/>
    <property type="molecule type" value="Genomic_DNA"/>
</dbReference>